<dbReference type="Proteomes" id="UP000824044">
    <property type="component" value="Unassembled WGS sequence"/>
</dbReference>
<dbReference type="EMBL" id="DXBS01000052">
    <property type="protein sequence ID" value="HIZ24319.1"/>
    <property type="molecule type" value="Genomic_DNA"/>
</dbReference>
<name>A0A9D2DWL3_9FIRM</name>
<reference evidence="1" key="2">
    <citation type="submission" date="2021-04" db="EMBL/GenBank/DDBJ databases">
        <authorList>
            <person name="Gilroy R."/>
        </authorList>
    </citation>
    <scope>NUCLEOTIDE SEQUENCE</scope>
    <source>
        <strain evidence="1">CHK33-5263</strain>
    </source>
</reference>
<organism evidence="1 2">
    <name type="scientific">Candidatus Gallimonas intestinigallinarum</name>
    <dbReference type="NCBI Taxonomy" id="2838604"/>
    <lineage>
        <taxon>Bacteria</taxon>
        <taxon>Bacillati</taxon>
        <taxon>Bacillota</taxon>
        <taxon>Clostridia</taxon>
        <taxon>Candidatus Gallimonas</taxon>
    </lineage>
</organism>
<sequence length="43" mass="4310">MLIVRIAVFAVAIALIIWGILNGGAGDVLAKAVAICTECIGLG</sequence>
<dbReference type="InterPro" id="IPR047708">
    <property type="entry name" value="CD1871A-like"/>
</dbReference>
<evidence type="ECO:0000313" key="2">
    <source>
        <dbReference type="Proteomes" id="UP000824044"/>
    </source>
</evidence>
<dbReference type="NCBIfam" id="NF040920">
    <property type="entry name" value="CD1871A_fam"/>
    <property type="match status" value="1"/>
</dbReference>
<gene>
    <name evidence="1" type="ORF">H9812_02440</name>
</gene>
<proteinExistence type="predicted"/>
<evidence type="ECO:0000313" key="1">
    <source>
        <dbReference type="EMBL" id="HIZ24319.1"/>
    </source>
</evidence>
<accession>A0A9D2DWL3</accession>
<dbReference type="AlphaFoldDB" id="A0A9D2DWL3"/>
<reference evidence="1" key="1">
    <citation type="journal article" date="2021" name="PeerJ">
        <title>Extensive microbial diversity within the chicken gut microbiome revealed by metagenomics and culture.</title>
        <authorList>
            <person name="Gilroy R."/>
            <person name="Ravi A."/>
            <person name="Getino M."/>
            <person name="Pursley I."/>
            <person name="Horton D.L."/>
            <person name="Alikhan N.F."/>
            <person name="Baker D."/>
            <person name="Gharbi K."/>
            <person name="Hall N."/>
            <person name="Watson M."/>
            <person name="Adriaenssens E.M."/>
            <person name="Foster-Nyarko E."/>
            <person name="Jarju S."/>
            <person name="Secka A."/>
            <person name="Antonio M."/>
            <person name="Oren A."/>
            <person name="Chaudhuri R.R."/>
            <person name="La Ragione R."/>
            <person name="Hildebrand F."/>
            <person name="Pallen M.J."/>
        </authorList>
    </citation>
    <scope>NUCLEOTIDE SEQUENCE</scope>
    <source>
        <strain evidence="1">CHK33-5263</strain>
    </source>
</reference>
<protein>
    <submittedName>
        <fullName evidence="1">Thioredoxin</fullName>
    </submittedName>
</protein>
<comment type="caution">
    <text evidence="1">The sequence shown here is derived from an EMBL/GenBank/DDBJ whole genome shotgun (WGS) entry which is preliminary data.</text>
</comment>